<dbReference type="EMBL" id="DS022309">
    <property type="protein sequence ID" value="OAJ43187.1"/>
    <property type="molecule type" value="Genomic_DNA"/>
</dbReference>
<protein>
    <submittedName>
        <fullName evidence="2">Uncharacterized protein</fullName>
    </submittedName>
</protein>
<evidence type="ECO:0000256" key="1">
    <source>
        <dbReference type="SAM" id="MobiDB-lite"/>
    </source>
</evidence>
<dbReference type="AlphaFoldDB" id="A0A177WSS0"/>
<feature type="compositionally biased region" description="Basic and acidic residues" evidence="1">
    <location>
        <begin position="289"/>
        <end position="299"/>
    </location>
</feature>
<gene>
    <name evidence="2" type="ORF">BDEG_26566</name>
</gene>
<dbReference type="Proteomes" id="UP000077115">
    <property type="component" value="Unassembled WGS sequence"/>
</dbReference>
<sequence>MSRQMPAMMASIDIPLTGNYVKLREFQPICALTTSISIIDHSYLLMLVTCLNCQTLVLFFSVVQEEDQLVRLQHQRRQSASQLWLEPLLPEDNIVILGDGMIPDHEIEKAKLDPFYSHGFHIIIDSSRFSSRAALDCLEKLSLDACSDPRVSRQLDSASNAYTNECLADGEARISAFRDTVYAELEEQKRQTLNQKNILLRQYTVSKALLMDSGLSFSPVFAQSSLQDSISALQSIDSPHSQETMPKSDVVEGKIGSPIDPKASSFSTSSAISDGLNASSQSQTQARSPDTESTFKTKASDLVSDPNAVSGSWRPPLPDSSGFPGTSIQTDQVLAIENDDQDEDLFEMEGVAARPVTKYTLPADRKVNIIHSSKIGFCTF</sequence>
<feature type="compositionally biased region" description="Low complexity" evidence="1">
    <location>
        <begin position="264"/>
        <end position="273"/>
    </location>
</feature>
<reference evidence="2 3" key="1">
    <citation type="submission" date="2006-10" db="EMBL/GenBank/DDBJ databases">
        <title>The Genome Sequence of Batrachochytrium dendrobatidis JEL423.</title>
        <authorList>
            <consortium name="The Broad Institute Genome Sequencing Platform"/>
            <person name="Birren B."/>
            <person name="Lander E."/>
            <person name="Galagan J."/>
            <person name="Cuomo C."/>
            <person name="Devon K."/>
            <person name="Jaffe D."/>
            <person name="Butler J."/>
            <person name="Alvarez P."/>
            <person name="Gnerre S."/>
            <person name="Grabherr M."/>
            <person name="Kleber M."/>
            <person name="Mauceli E."/>
            <person name="Brockman W."/>
            <person name="Young S."/>
            <person name="LaButti K."/>
            <person name="Sykes S."/>
            <person name="DeCaprio D."/>
            <person name="Crawford M."/>
            <person name="Koehrsen M."/>
            <person name="Engels R."/>
            <person name="Montgomery P."/>
            <person name="Pearson M."/>
            <person name="Howarth C."/>
            <person name="Larson L."/>
            <person name="White J."/>
            <person name="O'Leary S."/>
            <person name="Kodira C."/>
            <person name="Zeng Q."/>
            <person name="Yandava C."/>
            <person name="Alvarado L."/>
            <person name="Longcore J."/>
            <person name="James T."/>
        </authorList>
    </citation>
    <scope>NUCLEOTIDE SEQUENCE [LARGE SCALE GENOMIC DNA]</scope>
    <source>
        <strain evidence="2 3">JEL423</strain>
    </source>
</reference>
<organism evidence="2 3">
    <name type="scientific">Batrachochytrium dendrobatidis (strain JEL423)</name>
    <dbReference type="NCBI Taxonomy" id="403673"/>
    <lineage>
        <taxon>Eukaryota</taxon>
        <taxon>Fungi</taxon>
        <taxon>Fungi incertae sedis</taxon>
        <taxon>Chytridiomycota</taxon>
        <taxon>Chytridiomycota incertae sedis</taxon>
        <taxon>Chytridiomycetes</taxon>
        <taxon>Rhizophydiales</taxon>
        <taxon>Rhizophydiales incertae sedis</taxon>
        <taxon>Batrachochytrium</taxon>
    </lineage>
</organism>
<feature type="region of interest" description="Disordered" evidence="1">
    <location>
        <begin position="237"/>
        <end position="327"/>
    </location>
</feature>
<accession>A0A177WSS0</accession>
<reference evidence="2 3" key="2">
    <citation type="submission" date="2016-05" db="EMBL/GenBank/DDBJ databases">
        <title>Lineage-specific infection strategies underlie the spectrum of fungal disease in amphibians.</title>
        <authorList>
            <person name="Cuomo C.A."/>
            <person name="Farrer R.A."/>
            <person name="James T."/>
            <person name="Longcore J."/>
            <person name="Birren B."/>
        </authorList>
    </citation>
    <scope>NUCLEOTIDE SEQUENCE [LARGE SCALE GENOMIC DNA]</scope>
    <source>
        <strain evidence="2 3">JEL423</strain>
    </source>
</reference>
<feature type="compositionally biased region" description="Polar residues" evidence="1">
    <location>
        <begin position="276"/>
        <end position="288"/>
    </location>
</feature>
<proteinExistence type="predicted"/>
<name>A0A177WSS0_BATDL</name>
<evidence type="ECO:0000313" key="3">
    <source>
        <dbReference type="Proteomes" id="UP000077115"/>
    </source>
</evidence>
<dbReference type="VEuPathDB" id="FungiDB:BDEG_26566"/>
<evidence type="ECO:0000313" key="2">
    <source>
        <dbReference type="EMBL" id="OAJ43187.1"/>
    </source>
</evidence>